<gene>
    <name evidence="1" type="ORF">NCTC9381_05427</name>
</gene>
<reference evidence="1 2" key="1">
    <citation type="submission" date="2018-06" db="EMBL/GenBank/DDBJ databases">
        <authorList>
            <consortium name="Pathogen Informatics"/>
            <person name="Doyle S."/>
        </authorList>
    </citation>
    <scope>NUCLEOTIDE SEQUENCE [LARGE SCALE GENOMIC DNA]</scope>
    <source>
        <strain evidence="1 2">NCTC9381</strain>
    </source>
</reference>
<sequence>MLPVSRLNWPDMSKAGRSDTVLSLRFISTGPPYYFSAMINRIIIDSLNRSAKIIILSALIFQNARKINKGAPDVWMLKVN</sequence>
<accession>A0A379LQX2</accession>
<evidence type="ECO:0000313" key="2">
    <source>
        <dbReference type="Proteomes" id="UP000254640"/>
    </source>
</evidence>
<evidence type="ECO:0000313" key="1">
    <source>
        <dbReference type="EMBL" id="SUE06530.1"/>
    </source>
</evidence>
<keyword evidence="2" id="KW-1185">Reference proteome</keyword>
<dbReference type="Proteomes" id="UP000254640">
    <property type="component" value="Unassembled WGS sequence"/>
</dbReference>
<dbReference type="EMBL" id="UGSO01000002">
    <property type="protein sequence ID" value="SUE06530.1"/>
    <property type="molecule type" value="Genomic_DNA"/>
</dbReference>
<organism evidence="1 2">
    <name type="scientific">Enterobacter agglomerans</name>
    <name type="common">Erwinia herbicola</name>
    <name type="synonym">Pantoea agglomerans</name>
    <dbReference type="NCBI Taxonomy" id="549"/>
    <lineage>
        <taxon>Bacteria</taxon>
        <taxon>Pseudomonadati</taxon>
        <taxon>Pseudomonadota</taxon>
        <taxon>Gammaproteobacteria</taxon>
        <taxon>Enterobacterales</taxon>
        <taxon>Erwiniaceae</taxon>
        <taxon>Pantoea</taxon>
        <taxon>Pantoea agglomerans group</taxon>
    </lineage>
</organism>
<name>A0A379LQX2_ENTAG</name>
<protein>
    <submittedName>
        <fullName evidence="1">Uncharacterized protein</fullName>
    </submittedName>
</protein>
<proteinExistence type="predicted"/>
<dbReference type="AlphaFoldDB" id="A0A379LQX2"/>